<dbReference type="PIRSF" id="PIRSF500217">
    <property type="entry name" value="AlgI"/>
    <property type="match status" value="1"/>
</dbReference>
<feature type="transmembrane region" description="Helical" evidence="10">
    <location>
        <begin position="220"/>
        <end position="241"/>
    </location>
</feature>
<evidence type="ECO:0000313" key="12">
    <source>
        <dbReference type="Proteomes" id="UP000309454"/>
    </source>
</evidence>
<feature type="transmembrane region" description="Helical" evidence="10">
    <location>
        <begin position="330"/>
        <end position="350"/>
    </location>
</feature>
<evidence type="ECO:0000256" key="7">
    <source>
        <dbReference type="ARBA" id="ARBA00023136"/>
    </source>
</evidence>
<dbReference type="GO" id="GO:0016746">
    <property type="term" value="F:acyltransferase activity"/>
    <property type="evidence" value="ECO:0007669"/>
    <property type="project" value="UniProtKB-KW"/>
</dbReference>
<evidence type="ECO:0000256" key="4">
    <source>
        <dbReference type="ARBA" id="ARBA00022679"/>
    </source>
</evidence>
<evidence type="ECO:0000256" key="3">
    <source>
        <dbReference type="ARBA" id="ARBA00022475"/>
    </source>
</evidence>
<dbReference type="OrthoDB" id="139172at2"/>
<evidence type="ECO:0000256" key="8">
    <source>
        <dbReference type="ARBA" id="ARBA00023315"/>
    </source>
</evidence>
<keyword evidence="5 10" id="KW-0812">Transmembrane</keyword>
<gene>
    <name evidence="11" type="ORF">E5982_00955</name>
</gene>
<keyword evidence="6 10" id="KW-1133">Transmembrane helix</keyword>
<evidence type="ECO:0000256" key="2">
    <source>
        <dbReference type="ARBA" id="ARBA00010323"/>
    </source>
</evidence>
<comment type="caution">
    <text evidence="11">The sequence shown here is derived from an EMBL/GenBank/DDBJ whole genome shotgun (WGS) entry which is preliminary data.</text>
</comment>
<dbReference type="AlphaFoldDB" id="A0A4T9TFT9"/>
<keyword evidence="12" id="KW-1185">Reference proteome</keyword>
<dbReference type="GO" id="GO:0042121">
    <property type="term" value="P:alginic acid biosynthetic process"/>
    <property type="evidence" value="ECO:0007669"/>
    <property type="project" value="InterPro"/>
</dbReference>
<dbReference type="Pfam" id="PF03062">
    <property type="entry name" value="MBOAT"/>
    <property type="match status" value="1"/>
</dbReference>
<sequence>MVFSSLIFLFVFFALNLAVYFTVPKRFRNQVLLVFSLVFYAWGGPKYLLLLVGETLISWWCGLFISRHEERSKKRLGIVIECVALLGLLAYFKYTRFFMGNIAAIFDAPELIPEIFLPIGISFYTFQLISYVCDVYWDKVQAQPTFWKLLLYSSLFYQCIAGPIVRYSTVADDIDHRKVTSLDVYAGMRRFCIGLAKKAVLANSCASVADALLPVGTEGLFLQNTAGCWLGMLFFMLQIYLDFSAYSDMAIGMGRMVGFRFLENFNYPYQCTSIQDFWRRWHISLSSFFRDYVYIPLGGSRCSKLKYVRNMTVVWFLTGLWHGASWNYIFWGLFFLVFLLLEKFVIGGFIKKHRGVGHVYALIVVFFGWVLFKFENFTELGWVLSCMFGQAGTGLGGLEVQTLLLQNLFLLIFCIVACTEAGKKLHLRMGRMAQSSPSFLRVYGITEALTPVLCLLVSVVALAGASYNPFIYFQF</sequence>
<dbReference type="EMBL" id="SSTM01000001">
    <property type="protein sequence ID" value="TJW12208.1"/>
    <property type="molecule type" value="Genomic_DNA"/>
</dbReference>
<evidence type="ECO:0000256" key="9">
    <source>
        <dbReference type="PIRNR" id="PIRNR016636"/>
    </source>
</evidence>
<feature type="transmembrane region" description="Helical" evidence="10">
    <location>
        <begin position="357"/>
        <end position="374"/>
    </location>
</feature>
<evidence type="ECO:0000256" key="1">
    <source>
        <dbReference type="ARBA" id="ARBA00004651"/>
    </source>
</evidence>
<dbReference type="GO" id="GO:0005886">
    <property type="term" value="C:plasma membrane"/>
    <property type="evidence" value="ECO:0007669"/>
    <property type="project" value="UniProtKB-SubCell"/>
</dbReference>
<reference evidence="11 12" key="1">
    <citation type="submission" date="2019-04" db="EMBL/GenBank/DDBJ databases">
        <title>Microbes associate with the intestines of laboratory mice.</title>
        <authorList>
            <person name="Navarre W."/>
            <person name="Wong E."/>
            <person name="Huang K.C."/>
            <person name="Tropini C."/>
            <person name="Ng K."/>
            <person name="Yu B."/>
        </authorList>
    </citation>
    <scope>NUCLEOTIDE SEQUENCE [LARGE SCALE GENOMIC DNA]</scope>
    <source>
        <strain evidence="11 12">NM48_B13</strain>
    </source>
</reference>
<keyword evidence="8 9" id="KW-0012">Acyltransferase</keyword>
<feature type="transmembrane region" description="Helical" evidence="10">
    <location>
        <begin position="115"/>
        <end position="137"/>
    </location>
</feature>
<dbReference type="InterPro" id="IPR004299">
    <property type="entry name" value="MBOAT_fam"/>
</dbReference>
<keyword evidence="3 9" id="KW-1003">Cell membrane</keyword>
<feature type="transmembrane region" description="Helical" evidence="10">
    <location>
        <begin position="307"/>
        <end position="324"/>
    </location>
</feature>
<feature type="transmembrane region" description="Helical" evidence="10">
    <location>
        <begin position="403"/>
        <end position="421"/>
    </location>
</feature>
<organism evidence="11 12">
    <name type="scientific">Parvibacter caecicola</name>
    <dbReference type="NCBI Taxonomy" id="747645"/>
    <lineage>
        <taxon>Bacteria</taxon>
        <taxon>Bacillati</taxon>
        <taxon>Actinomycetota</taxon>
        <taxon>Coriobacteriia</taxon>
        <taxon>Coriobacteriales</taxon>
        <taxon>Coriobacteriaceae</taxon>
        <taxon>Parvibacter</taxon>
    </lineage>
</organism>
<evidence type="ECO:0000256" key="10">
    <source>
        <dbReference type="SAM" id="Phobius"/>
    </source>
</evidence>
<comment type="subcellular location">
    <subcellularLocation>
        <location evidence="1">Cell membrane</location>
        <topology evidence="1">Multi-pass membrane protein</topology>
    </subcellularLocation>
</comment>
<accession>A0A4T9TFT9</accession>
<feature type="transmembrane region" description="Helical" evidence="10">
    <location>
        <begin position="149"/>
        <end position="168"/>
    </location>
</feature>
<dbReference type="PANTHER" id="PTHR13285">
    <property type="entry name" value="ACYLTRANSFERASE"/>
    <property type="match status" value="1"/>
</dbReference>
<feature type="transmembrane region" description="Helical" evidence="10">
    <location>
        <begin position="47"/>
        <end position="66"/>
    </location>
</feature>
<proteinExistence type="inferred from homology"/>
<dbReference type="Proteomes" id="UP000309454">
    <property type="component" value="Unassembled WGS sequence"/>
</dbReference>
<protein>
    <submittedName>
        <fullName evidence="11">MBOAT family protein</fullName>
    </submittedName>
</protein>
<name>A0A4T9TFT9_9ACTN</name>
<feature type="transmembrane region" description="Helical" evidence="10">
    <location>
        <begin position="78"/>
        <end position="95"/>
    </location>
</feature>
<evidence type="ECO:0000256" key="6">
    <source>
        <dbReference type="ARBA" id="ARBA00022989"/>
    </source>
</evidence>
<feature type="transmembrane region" description="Helical" evidence="10">
    <location>
        <begin position="442"/>
        <end position="467"/>
    </location>
</feature>
<dbReference type="InterPro" id="IPR051085">
    <property type="entry name" value="MB_O-acyltransferase"/>
</dbReference>
<evidence type="ECO:0000313" key="11">
    <source>
        <dbReference type="EMBL" id="TJW12208.1"/>
    </source>
</evidence>
<dbReference type="PIRSF" id="PIRSF016636">
    <property type="entry name" value="AlgI_DltB"/>
    <property type="match status" value="1"/>
</dbReference>
<dbReference type="InterPro" id="IPR028362">
    <property type="entry name" value="AlgI"/>
</dbReference>
<keyword evidence="7 9" id="KW-0472">Membrane</keyword>
<keyword evidence="4 9" id="KW-0808">Transferase</keyword>
<evidence type="ECO:0000256" key="5">
    <source>
        <dbReference type="ARBA" id="ARBA00022692"/>
    </source>
</evidence>
<comment type="similarity">
    <text evidence="2 9">Belongs to the membrane-bound acyltransferase family.</text>
</comment>
<dbReference type="RefSeq" id="WP_136845191.1">
    <property type="nucleotide sequence ID" value="NZ_SSTM01000001.1"/>
</dbReference>
<dbReference type="InterPro" id="IPR024194">
    <property type="entry name" value="Ac/AlaTfrase_AlgI/DltB"/>
</dbReference>
<dbReference type="PANTHER" id="PTHR13285:SF23">
    <property type="entry name" value="TEICHOIC ACID D-ALANYLTRANSFERASE"/>
    <property type="match status" value="1"/>
</dbReference>